<dbReference type="Proteomes" id="UP001500622">
    <property type="component" value="Unassembled WGS sequence"/>
</dbReference>
<dbReference type="InterPro" id="IPR011856">
    <property type="entry name" value="tRNA_endonuc-like_dom_sf"/>
</dbReference>
<reference evidence="3" key="1">
    <citation type="journal article" date="2019" name="Int. J. Syst. Evol. Microbiol.">
        <title>The Global Catalogue of Microorganisms (GCM) 10K type strain sequencing project: providing services to taxonomists for standard genome sequencing and annotation.</title>
        <authorList>
            <consortium name="The Broad Institute Genomics Platform"/>
            <consortium name="The Broad Institute Genome Sequencing Center for Infectious Disease"/>
            <person name="Wu L."/>
            <person name="Ma J."/>
        </authorList>
    </citation>
    <scope>NUCLEOTIDE SEQUENCE [LARGE SCALE GENOMIC DNA]</scope>
    <source>
        <strain evidence="3">JCM 17810</strain>
    </source>
</reference>
<sequence>MVHGRKYSDSQLVEAIAASVSWRGVLRHLGLAGTSAAAMRSIRAHADRLALDYSHFTGQRRWTESALREAVAAAGSWSDVVTTLGLRGGSAVASVKGHAARLRLDTTHLAVQAIETAPHGLRPALDCLGSAGSMMAAAWFKLCGCGVAWPLEPARYDLLVTKGKRIRRVQVKTTTVAAGKAGWKVQLSVSRKECKTYDPDEIDDFFIIDGDFNYYLIPVEAVGGLYAIHVNAYARYRVSQLAVGTAAIDHAAS</sequence>
<comment type="caution">
    <text evidence="2">The sequence shown here is derived from an EMBL/GenBank/DDBJ whole genome shotgun (WGS) entry which is preliminary data.</text>
</comment>
<evidence type="ECO:0000259" key="1">
    <source>
        <dbReference type="Pfam" id="PF11645"/>
    </source>
</evidence>
<feature type="domain" description="PD(D/E)XK endonuclease" evidence="1">
    <location>
        <begin position="134"/>
        <end position="227"/>
    </location>
</feature>
<organism evidence="2 3">
    <name type="scientific">Georgenia halophila</name>
    <dbReference type="NCBI Taxonomy" id="620889"/>
    <lineage>
        <taxon>Bacteria</taxon>
        <taxon>Bacillati</taxon>
        <taxon>Actinomycetota</taxon>
        <taxon>Actinomycetes</taxon>
        <taxon>Micrococcales</taxon>
        <taxon>Bogoriellaceae</taxon>
        <taxon>Georgenia</taxon>
    </lineage>
</organism>
<proteinExistence type="predicted"/>
<dbReference type="InterPro" id="IPR021671">
    <property type="entry name" value="PD(D/E)XK_Endonuc"/>
</dbReference>
<evidence type="ECO:0000313" key="2">
    <source>
        <dbReference type="EMBL" id="GAA4424712.1"/>
    </source>
</evidence>
<name>A0ABP8L9G3_9MICO</name>
<evidence type="ECO:0000313" key="3">
    <source>
        <dbReference type="Proteomes" id="UP001500622"/>
    </source>
</evidence>
<dbReference type="Pfam" id="PF11645">
    <property type="entry name" value="PDDEXK_5"/>
    <property type="match status" value="1"/>
</dbReference>
<dbReference type="Gene3D" id="3.40.1350.10">
    <property type="match status" value="1"/>
</dbReference>
<gene>
    <name evidence="2" type="ORF">GCM10023169_21620</name>
</gene>
<accession>A0ABP8L9G3</accession>
<protein>
    <recommendedName>
        <fullName evidence="1">PD(D/E)XK endonuclease domain-containing protein</fullName>
    </recommendedName>
</protein>
<dbReference type="EMBL" id="BAABGN010000009">
    <property type="protein sequence ID" value="GAA4424712.1"/>
    <property type="molecule type" value="Genomic_DNA"/>
</dbReference>
<keyword evidence="3" id="KW-1185">Reference proteome</keyword>